<dbReference type="Proteomes" id="UP001519288">
    <property type="component" value="Unassembled WGS sequence"/>
</dbReference>
<accession>A0ABS4JFL8</accession>
<proteinExistence type="predicted"/>
<evidence type="ECO:0000259" key="3">
    <source>
        <dbReference type="Pfam" id="PF10400"/>
    </source>
</evidence>
<dbReference type="SUPFAM" id="SSF46785">
    <property type="entry name" value="Winged helix' DNA-binding domain"/>
    <property type="match status" value="1"/>
</dbReference>
<feature type="domain" description="Transcription regulator PadR N-terminal" evidence="2">
    <location>
        <begin position="5"/>
        <end position="73"/>
    </location>
</feature>
<keyword evidence="4" id="KW-0238">DNA-binding</keyword>
<dbReference type="PANTHER" id="PTHR43252:SF6">
    <property type="entry name" value="NEGATIVE TRANSCRIPTION REGULATOR PADR"/>
    <property type="match status" value="1"/>
</dbReference>
<dbReference type="InterPro" id="IPR018309">
    <property type="entry name" value="Tscrpt_reg_PadR_C"/>
</dbReference>
<dbReference type="InterPro" id="IPR036390">
    <property type="entry name" value="WH_DNA-bd_sf"/>
</dbReference>
<dbReference type="GO" id="GO:0003677">
    <property type="term" value="F:DNA binding"/>
    <property type="evidence" value="ECO:0007669"/>
    <property type="project" value="UniProtKB-KW"/>
</dbReference>
<organism evidence="4 5">
    <name type="scientific">Paenibacillus shirakamiensis</name>
    <dbReference type="NCBI Taxonomy" id="1265935"/>
    <lineage>
        <taxon>Bacteria</taxon>
        <taxon>Bacillati</taxon>
        <taxon>Bacillota</taxon>
        <taxon>Bacilli</taxon>
        <taxon>Bacillales</taxon>
        <taxon>Paenibacillaceae</taxon>
        <taxon>Paenibacillus</taxon>
    </lineage>
</organism>
<dbReference type="InterPro" id="IPR005149">
    <property type="entry name" value="Tscrpt_reg_PadR_N"/>
</dbReference>
<dbReference type="PANTHER" id="PTHR43252">
    <property type="entry name" value="TRANSCRIPTIONAL REGULATOR YQJI"/>
    <property type="match status" value="1"/>
</dbReference>
<feature type="domain" description="Transcription regulator PadR C-terminal" evidence="3">
    <location>
        <begin position="87"/>
        <end position="169"/>
    </location>
</feature>
<keyword evidence="1" id="KW-0175">Coiled coil</keyword>
<gene>
    <name evidence="4" type="ORF">J2Z69_001542</name>
</gene>
<keyword evidence="5" id="KW-1185">Reference proteome</keyword>
<feature type="coiled-coil region" evidence="1">
    <location>
        <begin position="106"/>
        <end position="133"/>
    </location>
</feature>
<dbReference type="EMBL" id="JAGGLD010000002">
    <property type="protein sequence ID" value="MBP2000511.1"/>
    <property type="molecule type" value="Genomic_DNA"/>
</dbReference>
<comment type="caution">
    <text evidence="4">The sequence shown here is derived from an EMBL/GenBank/DDBJ whole genome shotgun (WGS) entry which is preliminary data.</text>
</comment>
<reference evidence="4 5" key="1">
    <citation type="submission" date="2021-03" db="EMBL/GenBank/DDBJ databases">
        <title>Genomic Encyclopedia of Type Strains, Phase IV (KMG-IV): sequencing the most valuable type-strain genomes for metagenomic binning, comparative biology and taxonomic classification.</title>
        <authorList>
            <person name="Goeker M."/>
        </authorList>
    </citation>
    <scope>NUCLEOTIDE SEQUENCE [LARGE SCALE GENOMIC DNA]</scope>
    <source>
        <strain evidence="4 5">DSM 26806</strain>
    </source>
</reference>
<evidence type="ECO:0000256" key="1">
    <source>
        <dbReference type="SAM" id="Coils"/>
    </source>
</evidence>
<evidence type="ECO:0000259" key="2">
    <source>
        <dbReference type="Pfam" id="PF03551"/>
    </source>
</evidence>
<dbReference type="InterPro" id="IPR036388">
    <property type="entry name" value="WH-like_DNA-bd_sf"/>
</dbReference>
<sequence length="172" mass="20514">MDFVILGMLLERPMSGYELKKTVDVTIGLFYKASYGSLYPALKRLENRGWIGVNESDNQKNKKTAYIQPEGKAAFLDWLQIPTQLSRKEQMLRFFFFDYLDQPTRQKRLTERADTLRKEIKQLERVEADLADKFHNREQATNHNYRIHVLHYGLQYLTVELNWIQQIREDEP</sequence>
<name>A0ABS4JFL8_9BACL</name>
<protein>
    <submittedName>
        <fullName evidence="4">DNA-binding PadR family transcriptional regulator</fullName>
    </submittedName>
</protein>
<evidence type="ECO:0000313" key="4">
    <source>
        <dbReference type="EMBL" id="MBP2000511.1"/>
    </source>
</evidence>
<evidence type="ECO:0000313" key="5">
    <source>
        <dbReference type="Proteomes" id="UP001519288"/>
    </source>
</evidence>
<dbReference type="RefSeq" id="WP_245339093.1">
    <property type="nucleotide sequence ID" value="NZ_JAGGLD010000002.1"/>
</dbReference>
<dbReference type="Gene3D" id="1.10.10.10">
    <property type="entry name" value="Winged helix-like DNA-binding domain superfamily/Winged helix DNA-binding domain"/>
    <property type="match status" value="1"/>
</dbReference>
<dbReference type="Pfam" id="PF10400">
    <property type="entry name" value="Vir_act_alpha_C"/>
    <property type="match status" value="1"/>
</dbReference>
<dbReference type="Pfam" id="PF03551">
    <property type="entry name" value="PadR"/>
    <property type="match status" value="1"/>
</dbReference>